<dbReference type="EMBL" id="FUYP01000002">
    <property type="protein sequence ID" value="SKB29267.1"/>
    <property type="molecule type" value="Genomic_DNA"/>
</dbReference>
<dbReference type="Gene3D" id="2.40.33.20">
    <property type="entry name" value="PK beta-barrel domain-like"/>
    <property type="match status" value="1"/>
</dbReference>
<dbReference type="InterPro" id="IPR005302">
    <property type="entry name" value="MoCF_Sase_C"/>
</dbReference>
<dbReference type="PANTHER" id="PTHR30212:SF2">
    <property type="entry name" value="PROTEIN YIIM"/>
    <property type="match status" value="1"/>
</dbReference>
<evidence type="ECO:0000313" key="3">
    <source>
        <dbReference type="Proteomes" id="UP000190044"/>
    </source>
</evidence>
<dbReference type="Proteomes" id="UP000190044">
    <property type="component" value="Unassembled WGS sequence"/>
</dbReference>
<dbReference type="Pfam" id="PF03475">
    <property type="entry name" value="YiiM_3-alpha"/>
    <property type="match status" value="1"/>
</dbReference>
<dbReference type="InterPro" id="IPR052353">
    <property type="entry name" value="Benzoxazolinone_Detox_Enz"/>
</dbReference>
<evidence type="ECO:0000313" key="2">
    <source>
        <dbReference type="EMBL" id="SKB29267.1"/>
    </source>
</evidence>
<dbReference type="PANTHER" id="PTHR30212">
    <property type="entry name" value="PROTEIN YIIM"/>
    <property type="match status" value="1"/>
</dbReference>
<accession>A0A1T5A3F4</accession>
<dbReference type="GO" id="GO:0003824">
    <property type="term" value="F:catalytic activity"/>
    <property type="evidence" value="ECO:0007669"/>
    <property type="project" value="InterPro"/>
</dbReference>
<organism evidence="2 3">
    <name type="scientific">Sphingopyxis flava</name>
    <dbReference type="NCBI Taxonomy" id="1507287"/>
    <lineage>
        <taxon>Bacteria</taxon>
        <taxon>Pseudomonadati</taxon>
        <taxon>Pseudomonadota</taxon>
        <taxon>Alphaproteobacteria</taxon>
        <taxon>Sphingomonadales</taxon>
        <taxon>Sphingomonadaceae</taxon>
        <taxon>Sphingopyxis</taxon>
    </lineage>
</organism>
<dbReference type="GO" id="GO:0030170">
    <property type="term" value="F:pyridoxal phosphate binding"/>
    <property type="evidence" value="ECO:0007669"/>
    <property type="project" value="InterPro"/>
</dbReference>
<dbReference type="AlphaFoldDB" id="A0A1T5A3F4"/>
<dbReference type="OrthoDB" id="9786134at2"/>
<feature type="domain" description="MOSC" evidence="1">
    <location>
        <begin position="28"/>
        <end position="165"/>
    </location>
</feature>
<keyword evidence="3" id="KW-1185">Reference proteome</keyword>
<name>A0A1T5A3F4_9SPHN</name>
<reference evidence="3" key="1">
    <citation type="submission" date="2017-02" db="EMBL/GenBank/DDBJ databases">
        <authorList>
            <person name="Varghese N."/>
            <person name="Submissions S."/>
        </authorList>
    </citation>
    <scope>NUCLEOTIDE SEQUENCE [LARGE SCALE GENOMIC DNA]</scope>
    <source>
        <strain evidence="3">R11H</strain>
    </source>
</reference>
<protein>
    <submittedName>
        <fullName evidence="2">MOSC domain-containing protein YiiM</fullName>
    </submittedName>
</protein>
<dbReference type="SUPFAM" id="SSF50800">
    <property type="entry name" value="PK beta-barrel domain-like"/>
    <property type="match status" value="1"/>
</dbReference>
<dbReference type="InterPro" id="IPR011037">
    <property type="entry name" value="Pyrv_Knase-like_insert_dom_sf"/>
</dbReference>
<dbReference type="InterPro" id="IPR005163">
    <property type="entry name" value="Tri_helical_YiiM-like"/>
</dbReference>
<dbReference type="GO" id="GO:0030151">
    <property type="term" value="F:molybdenum ion binding"/>
    <property type="evidence" value="ECO:0007669"/>
    <property type="project" value="InterPro"/>
</dbReference>
<evidence type="ECO:0000259" key="1">
    <source>
        <dbReference type="PROSITE" id="PS51340"/>
    </source>
</evidence>
<gene>
    <name evidence="2" type="ORF">SAMN06295937_1002154</name>
</gene>
<proteinExistence type="predicted"/>
<sequence>MSITIDRVLTGKAQRFGDRGEASAIDKTRVAGPRRVGFLGIEGDEQADLSVHGGPDKAIHHYPRDHYPFWCEQLGDHALLAAPGAFGENISTSGLTEEIVCIGDRFRLGSALVEISQGRQPCWKLGHRFGVASVPATVVSSGRCGWYYRVIEEGAVAEGDALEPVERSLPNWTVARVFALLIGGAGKREPDALRTLAEMEALAASWRARAKKLLV</sequence>
<dbReference type="PROSITE" id="PS51340">
    <property type="entry name" value="MOSC"/>
    <property type="match status" value="1"/>
</dbReference>
<dbReference type="RefSeq" id="WP_079637068.1">
    <property type="nucleotide sequence ID" value="NZ_FUYP01000002.1"/>
</dbReference>
<dbReference type="Pfam" id="PF03473">
    <property type="entry name" value="MOSC"/>
    <property type="match status" value="1"/>
</dbReference>